<dbReference type="Proteomes" id="UP000807469">
    <property type="component" value="Unassembled WGS sequence"/>
</dbReference>
<dbReference type="EMBL" id="MU155306">
    <property type="protein sequence ID" value="KAF9476120.1"/>
    <property type="molecule type" value="Genomic_DNA"/>
</dbReference>
<reference evidence="1" key="1">
    <citation type="submission" date="2020-11" db="EMBL/GenBank/DDBJ databases">
        <authorList>
            <consortium name="DOE Joint Genome Institute"/>
            <person name="Ahrendt S."/>
            <person name="Riley R."/>
            <person name="Andreopoulos W."/>
            <person name="Labutti K."/>
            <person name="Pangilinan J."/>
            <person name="Ruiz-Duenas F.J."/>
            <person name="Barrasa J.M."/>
            <person name="Sanchez-Garcia M."/>
            <person name="Camarero S."/>
            <person name="Miyauchi S."/>
            <person name="Serrano A."/>
            <person name="Linde D."/>
            <person name="Babiker R."/>
            <person name="Drula E."/>
            <person name="Ayuso-Fernandez I."/>
            <person name="Pacheco R."/>
            <person name="Padilla G."/>
            <person name="Ferreira P."/>
            <person name="Barriuso J."/>
            <person name="Kellner H."/>
            <person name="Castanera R."/>
            <person name="Alfaro M."/>
            <person name="Ramirez L."/>
            <person name="Pisabarro A.G."/>
            <person name="Kuo A."/>
            <person name="Tritt A."/>
            <person name="Lipzen A."/>
            <person name="He G."/>
            <person name="Yan M."/>
            <person name="Ng V."/>
            <person name="Cullen D."/>
            <person name="Martin F."/>
            <person name="Rosso M.-N."/>
            <person name="Henrissat B."/>
            <person name="Hibbett D."/>
            <person name="Martinez A.T."/>
            <person name="Grigoriev I.V."/>
        </authorList>
    </citation>
    <scope>NUCLEOTIDE SEQUENCE</scope>
    <source>
        <strain evidence="1">CIRM-BRFM 674</strain>
    </source>
</reference>
<proteinExistence type="predicted"/>
<name>A0A9P5YY48_9AGAR</name>
<comment type="caution">
    <text evidence="1">The sequence shown here is derived from an EMBL/GenBank/DDBJ whole genome shotgun (WGS) entry which is preliminary data.</text>
</comment>
<dbReference type="OrthoDB" id="2788229at2759"/>
<dbReference type="AlphaFoldDB" id="A0A9P5YY48"/>
<organism evidence="1 2">
    <name type="scientific">Pholiota conissans</name>
    <dbReference type="NCBI Taxonomy" id="109636"/>
    <lineage>
        <taxon>Eukaryota</taxon>
        <taxon>Fungi</taxon>
        <taxon>Dikarya</taxon>
        <taxon>Basidiomycota</taxon>
        <taxon>Agaricomycotina</taxon>
        <taxon>Agaricomycetes</taxon>
        <taxon>Agaricomycetidae</taxon>
        <taxon>Agaricales</taxon>
        <taxon>Agaricineae</taxon>
        <taxon>Strophariaceae</taxon>
        <taxon>Pholiota</taxon>
    </lineage>
</organism>
<keyword evidence="2" id="KW-1185">Reference proteome</keyword>
<protein>
    <submittedName>
        <fullName evidence="1">Uncharacterized protein</fullName>
    </submittedName>
</protein>
<evidence type="ECO:0000313" key="2">
    <source>
        <dbReference type="Proteomes" id="UP000807469"/>
    </source>
</evidence>
<gene>
    <name evidence="1" type="ORF">BDN70DRAFT_995916</name>
</gene>
<accession>A0A9P5YY48</accession>
<evidence type="ECO:0000313" key="1">
    <source>
        <dbReference type="EMBL" id="KAF9476120.1"/>
    </source>
</evidence>
<sequence length="424" mass="48138">MSVIPYDIFTEIAQLIRRGNELEDFRTLYAMSQTSRTMLLICRQQLFREIALAPQTWDSLSPDVYRQNLASTSISKPEVLFRIKSIKLLVDSSPDVLKNVRTLHIYSHQSNHNDATLDALLPQFEDLQSLTIEPSDAFEITPWNSLAPTYRSSLLQLIHRSPLRNLSVGGYEDIPLDILLPLRSLVSLSLNTTTFSSEISTVSLSISHASLAPLQIKDLKITGVVHKNMGLLEQDAGQEHPIIDPSALRSLSIQPADYGQQWDVNALKKMTNLEYLAILKGSLSMTNVTIEIVHNIHPHSLTSLLSFHYSIKYHVFSRFNEYKFMPTAVICDLTFHRLETLAIHLGITFDSQEHVLQDLQKLDAMIVDSPNLPSLKNLVLEIQLLWKQISNIDEWRSVPTTHFPRISSSSNIRLTYSCIRDIDI</sequence>